<dbReference type="EMBL" id="JAYWIO010000001">
    <property type="protein sequence ID" value="KAK7287381.1"/>
    <property type="molecule type" value="Genomic_DNA"/>
</dbReference>
<evidence type="ECO:0000313" key="2">
    <source>
        <dbReference type="EMBL" id="KAK7287381.1"/>
    </source>
</evidence>
<gene>
    <name evidence="2" type="ORF">RIF29_00654</name>
</gene>
<dbReference type="AlphaFoldDB" id="A0AAN9IWQ8"/>
<keyword evidence="3" id="KW-1185">Reference proteome</keyword>
<sequence>MKIITDPERTIRGSILDTLLCGFTLRGGVTGRSATYHSIHPWMISQKSDDESEKEEEQEQEEVQEDEDQEIIMGEDEATNREIIPGAAFEAMREDESEEDPDGG</sequence>
<organism evidence="2 3">
    <name type="scientific">Crotalaria pallida</name>
    <name type="common">Smooth rattlebox</name>
    <name type="synonym">Crotalaria striata</name>
    <dbReference type="NCBI Taxonomy" id="3830"/>
    <lineage>
        <taxon>Eukaryota</taxon>
        <taxon>Viridiplantae</taxon>
        <taxon>Streptophyta</taxon>
        <taxon>Embryophyta</taxon>
        <taxon>Tracheophyta</taxon>
        <taxon>Spermatophyta</taxon>
        <taxon>Magnoliopsida</taxon>
        <taxon>eudicotyledons</taxon>
        <taxon>Gunneridae</taxon>
        <taxon>Pentapetalae</taxon>
        <taxon>rosids</taxon>
        <taxon>fabids</taxon>
        <taxon>Fabales</taxon>
        <taxon>Fabaceae</taxon>
        <taxon>Papilionoideae</taxon>
        <taxon>50 kb inversion clade</taxon>
        <taxon>genistoids sensu lato</taxon>
        <taxon>core genistoids</taxon>
        <taxon>Crotalarieae</taxon>
        <taxon>Crotalaria</taxon>
    </lineage>
</organism>
<feature type="compositionally biased region" description="Acidic residues" evidence="1">
    <location>
        <begin position="50"/>
        <end position="77"/>
    </location>
</feature>
<dbReference type="Proteomes" id="UP001372338">
    <property type="component" value="Unassembled WGS sequence"/>
</dbReference>
<feature type="region of interest" description="Disordered" evidence="1">
    <location>
        <begin position="41"/>
        <end position="104"/>
    </location>
</feature>
<proteinExistence type="predicted"/>
<protein>
    <submittedName>
        <fullName evidence="2">Uncharacterized protein</fullName>
    </submittedName>
</protein>
<evidence type="ECO:0000313" key="3">
    <source>
        <dbReference type="Proteomes" id="UP001372338"/>
    </source>
</evidence>
<accession>A0AAN9IWQ8</accession>
<reference evidence="2 3" key="1">
    <citation type="submission" date="2024-01" db="EMBL/GenBank/DDBJ databases">
        <title>The genomes of 5 underutilized Papilionoideae crops provide insights into root nodulation and disease resistanc.</title>
        <authorList>
            <person name="Yuan L."/>
        </authorList>
    </citation>
    <scope>NUCLEOTIDE SEQUENCE [LARGE SCALE GENOMIC DNA]</scope>
    <source>
        <strain evidence="2">ZHUSHIDOU_FW_LH</strain>
        <tissue evidence="2">Leaf</tissue>
    </source>
</reference>
<comment type="caution">
    <text evidence="2">The sequence shown here is derived from an EMBL/GenBank/DDBJ whole genome shotgun (WGS) entry which is preliminary data.</text>
</comment>
<name>A0AAN9IWQ8_CROPI</name>
<feature type="compositionally biased region" description="Acidic residues" evidence="1">
    <location>
        <begin position="93"/>
        <end position="104"/>
    </location>
</feature>
<evidence type="ECO:0000256" key="1">
    <source>
        <dbReference type="SAM" id="MobiDB-lite"/>
    </source>
</evidence>